<dbReference type="PANTHER" id="PTHR35271:SF1">
    <property type="entry name" value="ABC TRANSPORTER, SUBSTRATE-BINDING LIPOPROTEIN"/>
    <property type="match status" value="1"/>
</dbReference>
<dbReference type="EMBL" id="BAFN01000001">
    <property type="protein sequence ID" value="GAN32072.1"/>
    <property type="molecule type" value="Genomic_DNA"/>
</dbReference>
<dbReference type="Pfam" id="PF04392">
    <property type="entry name" value="ABC_sub_bind"/>
    <property type="match status" value="1"/>
</dbReference>
<comment type="caution">
    <text evidence="1">The sequence shown here is derived from an EMBL/GenBank/DDBJ whole genome shotgun (WGS) entry which is preliminary data.</text>
</comment>
<proteinExistence type="predicted"/>
<organism evidence="1 2">
    <name type="scientific">Candidatus Brocadia sinica JPN1</name>
    <dbReference type="NCBI Taxonomy" id="1197129"/>
    <lineage>
        <taxon>Bacteria</taxon>
        <taxon>Pseudomonadati</taxon>
        <taxon>Planctomycetota</taxon>
        <taxon>Candidatus Brocadiia</taxon>
        <taxon>Candidatus Brocadiales</taxon>
        <taxon>Candidatus Brocadiaceae</taxon>
        <taxon>Candidatus Brocadia</taxon>
    </lineage>
</organism>
<keyword evidence="2" id="KW-1185">Reference proteome</keyword>
<accession>A0ABQ0JTI7</accession>
<dbReference type="RefSeq" id="WP_052562193.1">
    <property type="nucleotide sequence ID" value="NZ_BAFN01000001.1"/>
</dbReference>
<dbReference type="PANTHER" id="PTHR35271">
    <property type="entry name" value="ABC TRANSPORTER, SUBSTRATE-BINDING LIPOPROTEIN-RELATED"/>
    <property type="match status" value="1"/>
</dbReference>
<dbReference type="Gene3D" id="3.40.50.2300">
    <property type="match status" value="2"/>
</dbReference>
<evidence type="ECO:0000313" key="1">
    <source>
        <dbReference type="EMBL" id="GAN32072.1"/>
    </source>
</evidence>
<evidence type="ECO:0000313" key="2">
    <source>
        <dbReference type="Proteomes" id="UP000032309"/>
    </source>
</evidence>
<name>A0ABQ0JTI7_9BACT</name>
<dbReference type="Proteomes" id="UP000032309">
    <property type="component" value="Unassembled WGS sequence"/>
</dbReference>
<protein>
    <recommendedName>
        <fullName evidence="3">ABC transporter substrate binding protein</fullName>
    </recommendedName>
</protein>
<evidence type="ECO:0008006" key="3">
    <source>
        <dbReference type="Google" id="ProtNLM"/>
    </source>
</evidence>
<dbReference type="InterPro" id="IPR007487">
    <property type="entry name" value="ABC_transpt-TYRBP-like"/>
</dbReference>
<reference evidence="2" key="1">
    <citation type="journal article" date="2015" name="Genome Announc.">
        <title>Draft Genome Sequence of an Anaerobic Ammonium-Oxidizing Bacterium, "Candidatus Brocadia sinica".</title>
        <authorList>
            <person name="Oshiki M."/>
            <person name="Shinyako-Hata K."/>
            <person name="Satoh H."/>
            <person name="Okabe S."/>
        </authorList>
    </citation>
    <scope>NUCLEOTIDE SEQUENCE [LARGE SCALE GENOMIC DNA]</scope>
    <source>
        <strain evidence="2">JPN1</strain>
    </source>
</reference>
<dbReference type="CDD" id="cd06325">
    <property type="entry name" value="PBP1_ABC_unchar_transporter"/>
    <property type="match status" value="1"/>
</dbReference>
<sequence>MVNHGKTIVFWSALIFIFSVSFRISVGIAKERITPPSRTHASENTVIIIRSQRIAAYNEAIKGFEEGCKGKNISIKAIYDLKGDIEECKRVIQTIKSEELKPRLIFAVGVLAATLAKEQFTDIPMIFCMVINHERFNLEGANVTGISSEASLEDQFAILKEILGTQKNVGVIYDPTKTGKIISEATAVAERFEFNLIKTEVLSEKEVAAALKNSIKGIDALWIVPDGTVVTKDSLDAIFKKTLKNRLPTFCTSSAIVKAGALISISPDYRYTGLQAAQLAQTLLNAPTTTSLGVKQPDKLTLTLNTQTAEIIGINLSSIKSRDDIVLYP</sequence>
<gene>
    <name evidence="1" type="ORF">BROSI_A0576</name>
</gene>